<dbReference type="FunFam" id="3.80.10.10:FF:001164">
    <property type="entry name" value="GH01279p"/>
    <property type="match status" value="1"/>
</dbReference>
<feature type="signal peptide" evidence="19">
    <location>
        <begin position="1"/>
        <end position="18"/>
    </location>
</feature>
<feature type="repeat" description="TPR" evidence="17">
    <location>
        <begin position="811"/>
        <end position="844"/>
    </location>
</feature>
<keyword evidence="5" id="KW-0158">Chromosome</keyword>
<keyword evidence="7" id="KW-0433">Leucine-rich repeat</keyword>
<feature type="chain" id="PRO_5025593722" description="NF-kappa-B inhibitor-like protein 2" evidence="19">
    <location>
        <begin position="19"/>
        <end position="1044"/>
    </location>
</feature>
<keyword evidence="6" id="KW-0963">Cytoplasm</keyword>
<dbReference type="InterPro" id="IPR001611">
    <property type="entry name" value="Leu-rich_rpt"/>
</dbReference>
<dbReference type="Gene3D" id="1.25.40.10">
    <property type="entry name" value="Tetratricopeptide repeat domain"/>
    <property type="match status" value="2"/>
</dbReference>
<dbReference type="InterPro" id="IPR024111">
    <property type="entry name" value="PEX5/PEX5L"/>
</dbReference>
<protein>
    <recommendedName>
        <fullName evidence="16">NF-kappa-B inhibitor-like protein 2</fullName>
    </recommendedName>
    <alternativeName>
        <fullName evidence="15">Nuclear factor of kappa light polypeptide gene enhancer in B-cells inhibitor-like 2</fullName>
    </alternativeName>
</protein>
<keyword evidence="9" id="KW-0677">Repeat</keyword>
<dbReference type="PROSITE" id="PS51450">
    <property type="entry name" value="LRR"/>
    <property type="match status" value="3"/>
</dbReference>
<feature type="repeat" description="TPR" evidence="17">
    <location>
        <begin position="893"/>
        <end position="926"/>
    </location>
</feature>
<dbReference type="InterPro" id="IPR026906">
    <property type="entry name" value="LRR_5"/>
</dbReference>
<evidence type="ECO:0000256" key="5">
    <source>
        <dbReference type="ARBA" id="ARBA00022454"/>
    </source>
</evidence>
<keyword evidence="14" id="KW-0234">DNA repair</keyword>
<dbReference type="Gene3D" id="3.80.10.10">
    <property type="entry name" value="Ribonuclease Inhibitor"/>
    <property type="match status" value="2"/>
</dbReference>
<evidence type="ECO:0000256" key="18">
    <source>
        <dbReference type="SAM" id="MobiDB-lite"/>
    </source>
</evidence>
<gene>
    <name evidence="20" type="ORF">F2P81_005627</name>
</gene>
<dbReference type="GO" id="GO:0005778">
    <property type="term" value="C:peroxisomal membrane"/>
    <property type="evidence" value="ECO:0007669"/>
    <property type="project" value="TreeGrafter"/>
</dbReference>
<dbReference type="GO" id="GO:0005829">
    <property type="term" value="C:cytosol"/>
    <property type="evidence" value="ECO:0007669"/>
    <property type="project" value="TreeGrafter"/>
</dbReference>
<comment type="similarity">
    <text evidence="3">Belongs to the peroxisomal targeting signal receptor family.</text>
</comment>
<evidence type="ECO:0000256" key="2">
    <source>
        <dbReference type="ARBA" id="ARBA00004496"/>
    </source>
</evidence>
<dbReference type="FunFam" id="3.80.10.10:FF:000770">
    <property type="entry name" value="Uncharacterized protein"/>
    <property type="match status" value="1"/>
</dbReference>
<dbReference type="Pfam" id="PF13855">
    <property type="entry name" value="LRR_8"/>
    <property type="match status" value="1"/>
</dbReference>
<comment type="similarity">
    <text evidence="4">Belongs to the Tonsoku family.</text>
</comment>
<evidence type="ECO:0000256" key="11">
    <source>
        <dbReference type="ARBA" id="ARBA00022803"/>
    </source>
</evidence>
<dbReference type="Pfam" id="PF13306">
    <property type="entry name" value="LRR_5"/>
    <property type="match status" value="1"/>
</dbReference>
<evidence type="ECO:0000256" key="16">
    <source>
        <dbReference type="ARBA" id="ARBA00033240"/>
    </source>
</evidence>
<evidence type="ECO:0000256" key="4">
    <source>
        <dbReference type="ARBA" id="ARBA00010999"/>
    </source>
</evidence>
<evidence type="ECO:0000256" key="13">
    <source>
        <dbReference type="ARBA" id="ARBA00023180"/>
    </source>
</evidence>
<dbReference type="PANTHER" id="PTHR10130">
    <property type="entry name" value="PEROXISOMAL TARGETING SIGNAL 1 RECEPTOR PEX5"/>
    <property type="match status" value="1"/>
</dbReference>
<evidence type="ECO:0000256" key="6">
    <source>
        <dbReference type="ARBA" id="ARBA00022490"/>
    </source>
</evidence>
<evidence type="ECO:0000256" key="19">
    <source>
        <dbReference type="SAM" id="SignalP"/>
    </source>
</evidence>
<evidence type="ECO:0000256" key="15">
    <source>
        <dbReference type="ARBA" id="ARBA00030801"/>
    </source>
</evidence>
<dbReference type="SMART" id="SM00028">
    <property type="entry name" value="TPR"/>
    <property type="match status" value="5"/>
</dbReference>
<dbReference type="GO" id="GO:0005052">
    <property type="term" value="F:peroxisome matrix targeting signal-1 binding"/>
    <property type="evidence" value="ECO:0007669"/>
    <property type="project" value="TreeGrafter"/>
</dbReference>
<evidence type="ECO:0000256" key="1">
    <source>
        <dbReference type="ARBA" id="ARBA00004286"/>
    </source>
</evidence>
<organism evidence="20 21">
    <name type="scientific">Scophthalmus maximus</name>
    <name type="common">Turbot</name>
    <name type="synonym">Psetta maxima</name>
    <dbReference type="NCBI Taxonomy" id="52904"/>
    <lineage>
        <taxon>Eukaryota</taxon>
        <taxon>Metazoa</taxon>
        <taxon>Chordata</taxon>
        <taxon>Craniata</taxon>
        <taxon>Vertebrata</taxon>
        <taxon>Euteleostomi</taxon>
        <taxon>Actinopterygii</taxon>
        <taxon>Neopterygii</taxon>
        <taxon>Teleostei</taxon>
        <taxon>Neoteleostei</taxon>
        <taxon>Acanthomorphata</taxon>
        <taxon>Carangaria</taxon>
        <taxon>Pleuronectiformes</taxon>
        <taxon>Pleuronectoidei</taxon>
        <taxon>Scophthalmidae</taxon>
        <taxon>Scophthalmus</taxon>
    </lineage>
</organism>
<dbReference type="PANTHER" id="PTHR10130:SF1">
    <property type="entry name" value="PEX5-RELATED PROTEIN"/>
    <property type="match status" value="1"/>
</dbReference>
<feature type="region of interest" description="Disordered" evidence="18">
    <location>
        <begin position="561"/>
        <end position="650"/>
    </location>
</feature>
<dbReference type="AlphaFoldDB" id="A0A6A4TA54"/>
<comment type="subcellular location">
    <subcellularLocation>
        <location evidence="1">Chromosome</location>
    </subcellularLocation>
    <subcellularLocation>
        <location evidence="2">Cytoplasm</location>
    </subcellularLocation>
</comment>
<dbReference type="SMART" id="SM00369">
    <property type="entry name" value="LRR_TYP"/>
    <property type="match status" value="11"/>
</dbReference>
<keyword evidence="10" id="KW-0227">DNA damage</keyword>
<evidence type="ECO:0000256" key="3">
    <source>
        <dbReference type="ARBA" id="ARBA00005348"/>
    </source>
</evidence>
<dbReference type="InterPro" id="IPR019734">
    <property type="entry name" value="TPR_rpt"/>
</dbReference>
<dbReference type="InterPro" id="IPR032675">
    <property type="entry name" value="LRR_dom_sf"/>
</dbReference>
<dbReference type="FunFam" id="1.25.40.10:FF:001894">
    <property type="entry name" value="Peroxisomal biogenesis factor 5"/>
    <property type="match status" value="1"/>
</dbReference>
<dbReference type="SMART" id="SM00364">
    <property type="entry name" value="LRR_BAC"/>
    <property type="match status" value="6"/>
</dbReference>
<reference evidence="20 21" key="1">
    <citation type="submission" date="2019-06" db="EMBL/GenBank/DDBJ databases">
        <title>Draft genomes of female and male turbot (Scophthalmus maximus).</title>
        <authorList>
            <person name="Xu H."/>
            <person name="Xu X.-W."/>
            <person name="Shao C."/>
            <person name="Chen S."/>
        </authorList>
    </citation>
    <scope>NUCLEOTIDE SEQUENCE [LARGE SCALE GENOMIC DNA]</scope>
    <source>
        <strain evidence="20">Ysfricsl-2016a</strain>
        <tissue evidence="20">Blood</tissue>
    </source>
</reference>
<dbReference type="InterPro" id="IPR011990">
    <property type="entry name" value="TPR-like_helical_dom_sf"/>
</dbReference>
<evidence type="ECO:0000256" key="8">
    <source>
        <dbReference type="ARBA" id="ARBA00022729"/>
    </source>
</evidence>
<keyword evidence="11 17" id="KW-0802">TPR repeat</keyword>
<evidence type="ECO:0000313" key="20">
    <source>
        <dbReference type="EMBL" id="KAF0042095.1"/>
    </source>
</evidence>
<dbReference type="InterPro" id="IPR003591">
    <property type="entry name" value="Leu-rich_rpt_typical-subtyp"/>
</dbReference>
<evidence type="ECO:0000256" key="17">
    <source>
        <dbReference type="PROSITE-ProRule" id="PRU00339"/>
    </source>
</evidence>
<sequence>MTRGEIAILFLSLLFVWSLPECDKDPSCLKENQQVFSSSTTEIPPTLRAVGVFKDLSNLEKIILKLNKLRSLERGLFDGLKKVKEIQLHGNEIVSIEDGTFDGLENLISLHLAKNNISAVSTNLFSNLNKLQILRLYENQLTTIPEDIFQNLPNLTEIALQSNKIAELSPNLFPHKDKLRKIILDNNLLTSLPQGYFLDFPLLKTLTLQKNKLTSLPPVLFGKLPKLTDLSLSQNSLSTLPKGIFSQLKEFKKLDLSKNHFVTLSAEYFEGPEKLIELNLMNNKIKSLDADVFEKLQSLVTLKLAHNDLQMLPGDIFEPLTKLKKLHLSENPWHCDCNLISFHIWIKANAYKLVSPVVCLLKFILNSKELNPLRSELSQDFKVYDCEFDSERAFVIKLQLESGSTTDTDKETVHQRKVLAVIKALAEYVNVDGRASVSPRGETLDDRKVSASAPEERTAPLCLLLRTSGPPDRDDSHPAAGSRYTCKSYFVTQFSINILKVDMFELQNINHRNPSLTGAMRVSVFVRVYDRGKDSRAADKTVAMVLKEIPILSSTLDLLDLSEPGGRRNSKDRKNLLTSRGIGQKNNPHRKKTDETELIQVEVEQTGPSMRTPERASLDSVPIDSPLDKWEELNPNPERNGNRKWKLERQRSSKNSSNEFLWAIDCKTQLESSNKNSLEANTKVEPESVLASQARLTKEQRWGSALLSRHQSLEEEFERAKAAVESDTEFWDKMQAEWEELARRNWLTENEQAQIPSSVSPHEKGYYFHTDNPYKDLPNAFDEGQKKSREGDLPNAVLLLEAAVLQDPHDSEAWQVLGTTQAENENEQAAIVSLQRCLELHPNNLPALMALAVSLTNTGMRHDACEALLRWLQHNPKYKQLLKVQHNSESIDPDLQTGLGVLYNLSGEFNKAVEAFNTALSVRPEDYLLWNRLGATLANGDRSEEAVEAYTRALELQPGFIRSRYNLGISCINLGAHREAASNFLTALSLQRKSRSRQQSHQVMSGNIWAALRIALSMMDQPELFQAANIGDLDLLMRAFNLDI</sequence>
<dbReference type="SUPFAM" id="SSF52058">
    <property type="entry name" value="L domain-like"/>
    <property type="match status" value="1"/>
</dbReference>
<evidence type="ECO:0000256" key="10">
    <source>
        <dbReference type="ARBA" id="ARBA00022763"/>
    </source>
</evidence>
<keyword evidence="8 19" id="KW-0732">Signal</keyword>
<dbReference type="SUPFAM" id="SSF48452">
    <property type="entry name" value="TPR-like"/>
    <property type="match status" value="1"/>
</dbReference>
<keyword evidence="13" id="KW-0325">Glycoprotein</keyword>
<dbReference type="GO" id="GO:0016560">
    <property type="term" value="P:protein import into peroxisome matrix, docking"/>
    <property type="evidence" value="ECO:0007669"/>
    <property type="project" value="TreeGrafter"/>
</dbReference>
<keyword evidence="12" id="KW-0156">Chromatin regulator</keyword>
<dbReference type="GO" id="GO:0006325">
    <property type="term" value="P:chromatin organization"/>
    <property type="evidence" value="ECO:0007669"/>
    <property type="project" value="UniProtKB-KW"/>
</dbReference>
<evidence type="ECO:0000256" key="7">
    <source>
        <dbReference type="ARBA" id="ARBA00022614"/>
    </source>
</evidence>
<feature type="repeat" description="TPR" evidence="17">
    <location>
        <begin position="927"/>
        <end position="960"/>
    </location>
</feature>
<dbReference type="Pfam" id="PF13432">
    <property type="entry name" value="TPR_16"/>
    <property type="match status" value="1"/>
</dbReference>
<proteinExistence type="inferred from homology"/>
<evidence type="ECO:0000313" key="21">
    <source>
        <dbReference type="Proteomes" id="UP000438429"/>
    </source>
</evidence>
<evidence type="ECO:0000256" key="9">
    <source>
        <dbReference type="ARBA" id="ARBA00022737"/>
    </source>
</evidence>
<dbReference type="GO" id="GO:0005694">
    <property type="term" value="C:chromosome"/>
    <property type="evidence" value="ECO:0007669"/>
    <property type="project" value="UniProtKB-SubCell"/>
</dbReference>
<evidence type="ECO:0000256" key="12">
    <source>
        <dbReference type="ARBA" id="ARBA00022853"/>
    </source>
</evidence>
<dbReference type="GO" id="GO:0006281">
    <property type="term" value="P:DNA repair"/>
    <property type="evidence" value="ECO:0007669"/>
    <property type="project" value="UniProtKB-KW"/>
</dbReference>
<name>A0A6A4TA54_SCOMX</name>
<dbReference type="EMBL" id="VEVO01000005">
    <property type="protein sequence ID" value="KAF0042095.1"/>
    <property type="molecule type" value="Genomic_DNA"/>
</dbReference>
<comment type="caution">
    <text evidence="20">The sequence shown here is derived from an EMBL/GenBank/DDBJ whole genome shotgun (WGS) entry which is preliminary data.</text>
</comment>
<dbReference type="PROSITE" id="PS50005">
    <property type="entry name" value="TPR"/>
    <property type="match status" value="3"/>
</dbReference>
<dbReference type="Proteomes" id="UP000438429">
    <property type="component" value="Unassembled WGS sequence"/>
</dbReference>
<evidence type="ECO:0000256" key="14">
    <source>
        <dbReference type="ARBA" id="ARBA00023204"/>
    </source>
</evidence>
<accession>A0A6A4TA54</accession>
<dbReference type="Pfam" id="PF13181">
    <property type="entry name" value="TPR_8"/>
    <property type="match status" value="1"/>
</dbReference>